<reference evidence="1 2" key="1">
    <citation type="submission" date="2020-02" db="EMBL/GenBank/DDBJ databases">
        <title>Whole Genome Shotgun Sequence of Streptomyces sp. strain CWH03.</title>
        <authorList>
            <person name="Dohra H."/>
            <person name="Kodani S."/>
            <person name="Yamamura H."/>
        </authorList>
    </citation>
    <scope>NUCLEOTIDE SEQUENCE [LARGE SCALE GENOMIC DNA]</scope>
    <source>
        <strain evidence="1 2">CWH03</strain>
    </source>
</reference>
<organism evidence="1 2">
    <name type="scientific">Streptomyces pacificus</name>
    <dbReference type="NCBI Taxonomy" id="2705029"/>
    <lineage>
        <taxon>Bacteria</taxon>
        <taxon>Bacillati</taxon>
        <taxon>Actinomycetota</taxon>
        <taxon>Actinomycetes</taxon>
        <taxon>Kitasatosporales</taxon>
        <taxon>Streptomycetaceae</taxon>
        <taxon>Streptomyces</taxon>
    </lineage>
</organism>
<dbReference type="AlphaFoldDB" id="A0A6A0ANX5"/>
<accession>A0A6A0ANX5</accession>
<keyword evidence="2" id="KW-1185">Reference proteome</keyword>
<dbReference type="RefSeq" id="WP_173261139.1">
    <property type="nucleotide sequence ID" value="NZ_BLLG01000001.1"/>
</dbReference>
<dbReference type="Proteomes" id="UP000484988">
    <property type="component" value="Unassembled WGS sequence"/>
</dbReference>
<name>A0A6A0ANX5_9ACTN</name>
<evidence type="ECO:0000313" key="2">
    <source>
        <dbReference type="Proteomes" id="UP000484988"/>
    </source>
</evidence>
<dbReference type="PROSITE" id="PS51257">
    <property type="entry name" value="PROKAR_LIPOPROTEIN"/>
    <property type="match status" value="1"/>
</dbReference>
<protein>
    <submittedName>
        <fullName evidence="1">Uncharacterized protein</fullName>
    </submittedName>
</protein>
<evidence type="ECO:0000313" key="1">
    <source>
        <dbReference type="EMBL" id="GFH34338.1"/>
    </source>
</evidence>
<gene>
    <name evidence="1" type="ORF">SCWH03_05520</name>
</gene>
<comment type="caution">
    <text evidence="1">The sequence shown here is derived from an EMBL/GenBank/DDBJ whole genome shotgun (WGS) entry which is preliminary data.</text>
</comment>
<dbReference type="EMBL" id="BLLG01000001">
    <property type="protein sequence ID" value="GFH34338.1"/>
    <property type="molecule type" value="Genomic_DNA"/>
</dbReference>
<proteinExistence type="predicted"/>
<sequence>MTRTVEALAVVGALLALIGCYAAAVWVRHLLRRRPQLPRRTPADVHRDAATHRACHHFRQAIDDHDTVWTIWPDPPSWRIAHTQWRLDQRKDNGT</sequence>